<dbReference type="AlphaFoldDB" id="A0A062V9T9"/>
<dbReference type="Proteomes" id="UP000027153">
    <property type="component" value="Unassembled WGS sequence"/>
</dbReference>
<dbReference type="RefSeq" id="WP_048089389.1">
    <property type="nucleotide sequence ID" value="NZ_JMIY01000002.1"/>
</dbReference>
<comment type="caution">
    <text evidence="2">The sequence shown here is derived from an EMBL/GenBank/DDBJ whole genome shotgun (WGS) entry which is preliminary data.</text>
</comment>
<evidence type="ECO:0000313" key="2">
    <source>
        <dbReference type="EMBL" id="KCZ72479.1"/>
    </source>
</evidence>
<dbReference type="EMBL" id="JMIY01000002">
    <property type="protein sequence ID" value="KCZ72479.1"/>
    <property type="molecule type" value="Genomic_DNA"/>
</dbReference>
<name>A0A062V9T9_9EURY</name>
<organism evidence="2 3">
    <name type="scientific">Candidatus Methanoperedens nitratireducens</name>
    <dbReference type="NCBI Taxonomy" id="1392998"/>
    <lineage>
        <taxon>Archaea</taxon>
        <taxon>Methanobacteriati</taxon>
        <taxon>Methanobacteriota</taxon>
        <taxon>Stenosarchaea group</taxon>
        <taxon>Methanomicrobia</taxon>
        <taxon>Methanosarcinales</taxon>
        <taxon>ANME-2 cluster</taxon>
        <taxon>Candidatus Methanoperedentaceae</taxon>
        <taxon>Candidatus Methanoperedens</taxon>
    </lineage>
</organism>
<protein>
    <submittedName>
        <fullName evidence="2">4Fe-4S protein</fullName>
    </submittedName>
</protein>
<dbReference type="SUPFAM" id="SSF54862">
    <property type="entry name" value="4Fe-4S ferredoxins"/>
    <property type="match status" value="1"/>
</dbReference>
<feature type="domain" description="4Fe-4S ferredoxin-type" evidence="1">
    <location>
        <begin position="4"/>
        <end position="34"/>
    </location>
</feature>
<gene>
    <name evidence="2" type="ORF">ANME2D_00906</name>
</gene>
<proteinExistence type="predicted"/>
<dbReference type="Pfam" id="PF00037">
    <property type="entry name" value="Fer4"/>
    <property type="match status" value="1"/>
</dbReference>
<keyword evidence="3" id="KW-1185">Reference proteome</keyword>
<reference evidence="2 3" key="1">
    <citation type="journal article" date="2013" name="Nature">
        <title>Anaerobic oxidation of methane coupled to nitrate reduction in a novel archaeal lineage.</title>
        <authorList>
            <person name="Haroon M.F."/>
            <person name="Hu S."/>
            <person name="Shi Y."/>
            <person name="Imelfort M."/>
            <person name="Keller J."/>
            <person name="Hugenholtz P."/>
            <person name="Yuan Z."/>
            <person name="Tyson G.W."/>
        </authorList>
    </citation>
    <scope>NUCLEOTIDE SEQUENCE [LARGE SCALE GENOMIC DNA]</scope>
    <source>
        <strain evidence="2 3">ANME-2d</strain>
    </source>
</reference>
<evidence type="ECO:0000313" key="3">
    <source>
        <dbReference type="Proteomes" id="UP000027153"/>
    </source>
</evidence>
<sequence>MNKNILIVNPDRCTGCRTCEIVCQMKNQSSYIKILKNELFDVNIPTVSIKCNLCLEKPLCVKFCVAGALQLASFDEAAILRKECKIGLFPVPLTIGDKRVR</sequence>
<accession>A0A062V9T9</accession>
<dbReference type="PROSITE" id="PS51379">
    <property type="entry name" value="4FE4S_FER_2"/>
    <property type="match status" value="1"/>
</dbReference>
<dbReference type="Gene3D" id="3.30.70.20">
    <property type="match status" value="1"/>
</dbReference>
<dbReference type="InterPro" id="IPR017896">
    <property type="entry name" value="4Fe4S_Fe-S-bd"/>
</dbReference>
<dbReference type="OrthoDB" id="23478at2157"/>
<evidence type="ECO:0000259" key="1">
    <source>
        <dbReference type="PROSITE" id="PS51379"/>
    </source>
</evidence>